<dbReference type="PRINTS" id="PR00039">
    <property type="entry name" value="HTHLYSR"/>
</dbReference>
<evidence type="ECO:0000256" key="3">
    <source>
        <dbReference type="ARBA" id="ARBA00023125"/>
    </source>
</evidence>
<keyword evidence="4" id="KW-0804">Transcription</keyword>
<dbReference type="EMBL" id="JBHRRZ010000003">
    <property type="protein sequence ID" value="MFC2947282.1"/>
    <property type="molecule type" value="Genomic_DNA"/>
</dbReference>
<dbReference type="InterPro" id="IPR036390">
    <property type="entry name" value="WH_DNA-bd_sf"/>
</dbReference>
<comment type="similarity">
    <text evidence="1">Belongs to the LysR transcriptional regulatory family.</text>
</comment>
<dbReference type="Pfam" id="PF00126">
    <property type="entry name" value="HTH_1"/>
    <property type="match status" value="1"/>
</dbReference>
<evidence type="ECO:0000256" key="2">
    <source>
        <dbReference type="ARBA" id="ARBA00023015"/>
    </source>
</evidence>
<dbReference type="CDD" id="cd08420">
    <property type="entry name" value="PBP2_CysL_like"/>
    <property type="match status" value="1"/>
</dbReference>
<dbReference type="Pfam" id="PF03466">
    <property type="entry name" value="LysR_substrate"/>
    <property type="match status" value="1"/>
</dbReference>
<evidence type="ECO:0000256" key="4">
    <source>
        <dbReference type="ARBA" id="ARBA00023163"/>
    </source>
</evidence>
<name>A0ABV7A2M3_9BACI</name>
<dbReference type="Gene3D" id="3.40.190.10">
    <property type="entry name" value="Periplasmic binding protein-like II"/>
    <property type="match status" value="2"/>
</dbReference>
<dbReference type="RefSeq" id="WP_390302595.1">
    <property type="nucleotide sequence ID" value="NZ_JBHRRZ010000003.1"/>
</dbReference>
<dbReference type="Proteomes" id="UP001595387">
    <property type="component" value="Unassembled WGS sequence"/>
</dbReference>
<keyword evidence="2" id="KW-0805">Transcription regulation</keyword>
<proteinExistence type="inferred from homology"/>
<dbReference type="PANTHER" id="PTHR30126:SF39">
    <property type="entry name" value="HTH-TYPE TRANSCRIPTIONAL REGULATOR CYSL"/>
    <property type="match status" value="1"/>
</dbReference>
<organism evidence="6 7">
    <name type="scientific">Virgibacillus sediminis</name>
    <dbReference type="NCBI Taxonomy" id="202260"/>
    <lineage>
        <taxon>Bacteria</taxon>
        <taxon>Bacillati</taxon>
        <taxon>Bacillota</taxon>
        <taxon>Bacilli</taxon>
        <taxon>Bacillales</taxon>
        <taxon>Bacillaceae</taxon>
        <taxon>Virgibacillus</taxon>
    </lineage>
</organism>
<evidence type="ECO:0000313" key="6">
    <source>
        <dbReference type="EMBL" id="MFC2947282.1"/>
    </source>
</evidence>
<reference evidence="7" key="1">
    <citation type="journal article" date="2019" name="Int. J. Syst. Evol. Microbiol.">
        <title>The Global Catalogue of Microorganisms (GCM) 10K type strain sequencing project: providing services to taxonomists for standard genome sequencing and annotation.</title>
        <authorList>
            <consortium name="The Broad Institute Genomics Platform"/>
            <consortium name="The Broad Institute Genome Sequencing Center for Infectious Disease"/>
            <person name="Wu L."/>
            <person name="Ma J."/>
        </authorList>
    </citation>
    <scope>NUCLEOTIDE SEQUENCE [LARGE SCALE GENOMIC DNA]</scope>
    <source>
        <strain evidence="7">KCTC 13193</strain>
    </source>
</reference>
<accession>A0ABV7A2M3</accession>
<evidence type="ECO:0000256" key="1">
    <source>
        <dbReference type="ARBA" id="ARBA00009437"/>
    </source>
</evidence>
<sequence length="292" mass="33486">MDQSLVVFKEVAERRNFSRAAAVLHMSQPAVSQYIAALEKEYGVRLLERNNKSVQMNKAGELVYQYAVDILRRYEQLDVLISDLKNQPSGKLKIGASYTIGEYLVPSVVRRLQEKYPDILPEVMIGNTTSVTRLLEKREIDIALVEGEISRPKIQVEQFAQDRMFIITGNRPELLDKQLSPKELENETWLIREEGSGTRKMAEELFSRMDISPKRTLTFGSTQLIKEAMEGGMGISLLSELAVKKELQTKHLHRLDMEGLPMGRQFSIIKNQQEFHPKALQVFEEEVRMMGE</sequence>
<dbReference type="PANTHER" id="PTHR30126">
    <property type="entry name" value="HTH-TYPE TRANSCRIPTIONAL REGULATOR"/>
    <property type="match status" value="1"/>
</dbReference>
<comment type="caution">
    <text evidence="6">The sequence shown here is derived from an EMBL/GenBank/DDBJ whole genome shotgun (WGS) entry which is preliminary data.</text>
</comment>
<dbReference type="PROSITE" id="PS50931">
    <property type="entry name" value="HTH_LYSR"/>
    <property type="match status" value="1"/>
</dbReference>
<keyword evidence="3" id="KW-0238">DNA-binding</keyword>
<dbReference type="InterPro" id="IPR000847">
    <property type="entry name" value="LysR_HTH_N"/>
</dbReference>
<dbReference type="InterPro" id="IPR005119">
    <property type="entry name" value="LysR_subst-bd"/>
</dbReference>
<evidence type="ECO:0000259" key="5">
    <source>
        <dbReference type="PROSITE" id="PS50931"/>
    </source>
</evidence>
<protein>
    <submittedName>
        <fullName evidence="6">LysR substrate-binding domain-containing protein</fullName>
    </submittedName>
</protein>
<evidence type="ECO:0000313" key="7">
    <source>
        <dbReference type="Proteomes" id="UP001595387"/>
    </source>
</evidence>
<keyword evidence="7" id="KW-1185">Reference proteome</keyword>
<dbReference type="SUPFAM" id="SSF46785">
    <property type="entry name" value="Winged helix' DNA-binding domain"/>
    <property type="match status" value="1"/>
</dbReference>
<gene>
    <name evidence="6" type="ORF">ACFODW_02735</name>
</gene>
<feature type="domain" description="HTH lysR-type" evidence="5">
    <location>
        <begin position="1"/>
        <end position="57"/>
    </location>
</feature>
<dbReference type="Gene3D" id="1.10.10.10">
    <property type="entry name" value="Winged helix-like DNA-binding domain superfamily/Winged helix DNA-binding domain"/>
    <property type="match status" value="1"/>
</dbReference>
<dbReference type="SUPFAM" id="SSF53850">
    <property type="entry name" value="Periplasmic binding protein-like II"/>
    <property type="match status" value="1"/>
</dbReference>
<dbReference type="InterPro" id="IPR036388">
    <property type="entry name" value="WH-like_DNA-bd_sf"/>
</dbReference>